<proteinExistence type="predicted"/>
<protein>
    <submittedName>
        <fullName evidence="3">FAD-binding monooxygenase</fullName>
    </submittedName>
</protein>
<dbReference type="InterPro" id="IPR002938">
    <property type="entry name" value="FAD-bd"/>
</dbReference>
<dbReference type="EMBL" id="BAAAHK010000017">
    <property type="protein sequence ID" value="GAA0955366.1"/>
    <property type="molecule type" value="Genomic_DNA"/>
</dbReference>
<dbReference type="InterPro" id="IPR036188">
    <property type="entry name" value="FAD/NAD-bd_sf"/>
</dbReference>
<name>A0ABP4BVA4_9ACTN</name>
<keyword evidence="3" id="KW-0560">Oxidoreductase</keyword>
<comment type="caution">
    <text evidence="3">The sequence shown here is derived from an EMBL/GenBank/DDBJ whole genome shotgun (WGS) entry which is preliminary data.</text>
</comment>
<dbReference type="PANTHER" id="PTHR43422">
    <property type="entry name" value="THIAMINE THIAZOLE SYNTHASE"/>
    <property type="match status" value="1"/>
</dbReference>
<evidence type="ECO:0000313" key="3">
    <source>
        <dbReference type="EMBL" id="GAA0955366.1"/>
    </source>
</evidence>
<dbReference type="SUPFAM" id="SSF51905">
    <property type="entry name" value="FAD/NAD(P)-binding domain"/>
    <property type="match status" value="1"/>
</dbReference>
<dbReference type="PANTHER" id="PTHR43422:SF3">
    <property type="entry name" value="THIAMINE THIAZOLE SYNTHASE"/>
    <property type="match status" value="1"/>
</dbReference>
<dbReference type="GO" id="GO:0004497">
    <property type="term" value="F:monooxygenase activity"/>
    <property type="evidence" value="ECO:0007669"/>
    <property type="project" value="UniProtKB-KW"/>
</dbReference>
<sequence>MARSREGRVIVVGGSIAGLLAARALAEHAASVVVLERERLPGAVAPRGHVPQGRHLHLLLAAGLDRLCDWFPDIEDELVTRGAVRVDGRNAWVYQGGAYRARGDWGRPVLCMTRPLLEQVIRARVAALPGVAIEDGALVERLTVVDRRAAPAGAGEAIRGGAGEWRVSGVVVGGAERAAELVVDCSGRNSRIVHDLASSGRLEVPVTRVGIDIGYASFLMRRSAGDFEGDFIACVDNPGSFRGGSVLPVEGERWQVTLAGVHGDVPPGDEDGVRAFAESLPSPVVGQLIGRCEWVSEVATYRFPSSQRRHFEKAQLLQGLVTLGDAASSFDPIYGQGMSSAALQAAALEEVARGVGVLSPELPRRFHRKAARVIEAPWRIAVGGDFGHPETVGDRPAGTAQLNGYIAQVVRAAHISVPVARAFNRVLQLADPPTALLHPAVVARVLSTSRRSPAATGAAVQHPRVGAEPGAD</sequence>
<organism evidence="3 4">
    <name type="scientific">Kribbella koreensis</name>
    <dbReference type="NCBI Taxonomy" id="57909"/>
    <lineage>
        <taxon>Bacteria</taxon>
        <taxon>Bacillati</taxon>
        <taxon>Actinomycetota</taxon>
        <taxon>Actinomycetes</taxon>
        <taxon>Propionibacteriales</taxon>
        <taxon>Kribbellaceae</taxon>
        <taxon>Kribbella</taxon>
    </lineage>
</organism>
<dbReference type="RefSeq" id="WP_343978443.1">
    <property type="nucleotide sequence ID" value="NZ_BAAAHK010000017.1"/>
</dbReference>
<keyword evidence="3" id="KW-0503">Monooxygenase</keyword>
<gene>
    <name evidence="3" type="ORF">GCM10009554_62910</name>
</gene>
<keyword evidence="4" id="KW-1185">Reference proteome</keyword>
<reference evidence="4" key="1">
    <citation type="journal article" date="2019" name="Int. J. Syst. Evol. Microbiol.">
        <title>The Global Catalogue of Microorganisms (GCM) 10K type strain sequencing project: providing services to taxonomists for standard genome sequencing and annotation.</title>
        <authorList>
            <consortium name="The Broad Institute Genomics Platform"/>
            <consortium name="The Broad Institute Genome Sequencing Center for Infectious Disease"/>
            <person name="Wu L."/>
            <person name="Ma J."/>
        </authorList>
    </citation>
    <scope>NUCLEOTIDE SEQUENCE [LARGE SCALE GENOMIC DNA]</scope>
    <source>
        <strain evidence="4">JCM 10977</strain>
    </source>
</reference>
<evidence type="ECO:0000313" key="4">
    <source>
        <dbReference type="Proteomes" id="UP001500542"/>
    </source>
</evidence>
<feature type="region of interest" description="Disordered" evidence="1">
    <location>
        <begin position="452"/>
        <end position="472"/>
    </location>
</feature>
<dbReference type="Gene3D" id="3.50.50.60">
    <property type="entry name" value="FAD/NAD(P)-binding domain"/>
    <property type="match status" value="1"/>
</dbReference>
<feature type="domain" description="FAD-binding" evidence="2">
    <location>
        <begin position="8"/>
        <end position="66"/>
    </location>
</feature>
<evidence type="ECO:0000259" key="2">
    <source>
        <dbReference type="Pfam" id="PF01494"/>
    </source>
</evidence>
<dbReference type="Proteomes" id="UP001500542">
    <property type="component" value="Unassembled WGS sequence"/>
</dbReference>
<dbReference type="Pfam" id="PF01494">
    <property type="entry name" value="FAD_binding_3"/>
    <property type="match status" value="1"/>
</dbReference>
<evidence type="ECO:0000256" key="1">
    <source>
        <dbReference type="SAM" id="MobiDB-lite"/>
    </source>
</evidence>
<dbReference type="PRINTS" id="PR00420">
    <property type="entry name" value="RNGMNOXGNASE"/>
</dbReference>
<accession>A0ABP4BVA4</accession>